<keyword evidence="3 10" id="KW-0732">Signal</keyword>
<dbReference type="STRING" id="1962155.B1813_00975"/>
<evidence type="ECO:0000256" key="5">
    <source>
        <dbReference type="ARBA" id="ARBA00022825"/>
    </source>
</evidence>
<dbReference type="InterPro" id="IPR004236">
    <property type="entry name" value="Pept_S1_alpha_lytic"/>
</dbReference>
<dbReference type="Gene3D" id="3.30.300.50">
    <property type="match status" value="2"/>
</dbReference>
<dbReference type="GO" id="GO:0005576">
    <property type="term" value="C:extracellular region"/>
    <property type="evidence" value="ECO:0007669"/>
    <property type="project" value="InterPro"/>
</dbReference>
<keyword evidence="14" id="KW-1185">Reference proteome</keyword>
<gene>
    <name evidence="13" type="ORF">B1813_00975</name>
</gene>
<feature type="domain" description="Peptidase S1" evidence="11">
    <location>
        <begin position="217"/>
        <end position="369"/>
    </location>
</feature>
<dbReference type="InterPro" id="IPR006311">
    <property type="entry name" value="TAT_signal"/>
</dbReference>
<proteinExistence type="inferred from homology"/>
<keyword evidence="7 9" id="KW-1015">Disulfide bond</keyword>
<dbReference type="CDD" id="cd21112">
    <property type="entry name" value="alphaLP-like"/>
    <property type="match status" value="1"/>
</dbReference>
<evidence type="ECO:0000259" key="11">
    <source>
        <dbReference type="Pfam" id="PF00089"/>
    </source>
</evidence>
<feature type="disulfide bond" evidence="9">
    <location>
        <begin position="328"/>
        <end position="355"/>
    </location>
</feature>
<evidence type="ECO:0000313" key="14">
    <source>
        <dbReference type="Proteomes" id="UP000192591"/>
    </source>
</evidence>
<comment type="caution">
    <text evidence="13">The sequence shown here is derived from an EMBL/GenBank/DDBJ whole genome shotgun (WGS) entry which is preliminary data.</text>
</comment>
<dbReference type="Proteomes" id="UP000192591">
    <property type="component" value="Unassembled WGS sequence"/>
</dbReference>
<evidence type="ECO:0000256" key="7">
    <source>
        <dbReference type="ARBA" id="ARBA00023157"/>
    </source>
</evidence>
<keyword evidence="5" id="KW-0720">Serine protease</keyword>
<dbReference type="PIRSF" id="PIRSF001134">
    <property type="entry name" value="Streptogrisin"/>
    <property type="match status" value="1"/>
</dbReference>
<organism evidence="13 14">
    <name type="scientific">Saccharomonospora piscinae</name>
    <dbReference type="NCBI Taxonomy" id="687388"/>
    <lineage>
        <taxon>Bacteria</taxon>
        <taxon>Bacillati</taxon>
        <taxon>Actinomycetota</taxon>
        <taxon>Actinomycetes</taxon>
        <taxon>Pseudonocardiales</taxon>
        <taxon>Pseudonocardiaceae</taxon>
        <taxon>Saccharomonospora</taxon>
    </lineage>
</organism>
<evidence type="ECO:0000259" key="12">
    <source>
        <dbReference type="Pfam" id="PF02983"/>
    </source>
</evidence>
<evidence type="ECO:0000256" key="10">
    <source>
        <dbReference type="SAM" id="SignalP"/>
    </source>
</evidence>
<keyword evidence="6" id="KW-0865">Zymogen</keyword>
<dbReference type="Pfam" id="PF00089">
    <property type="entry name" value="Trypsin"/>
    <property type="match status" value="1"/>
</dbReference>
<evidence type="ECO:0000256" key="8">
    <source>
        <dbReference type="PIRSR" id="PIRSR001134-1"/>
    </source>
</evidence>
<feature type="disulfide bond" evidence="9">
    <location>
        <begin position="292"/>
        <end position="302"/>
    </location>
</feature>
<protein>
    <submittedName>
        <fullName evidence="13">Serine protease</fullName>
    </submittedName>
</protein>
<dbReference type="SUPFAM" id="SSF50494">
    <property type="entry name" value="Trypsin-like serine proteases"/>
    <property type="match status" value="1"/>
</dbReference>
<accession>A0A1V9AC52</accession>
<reference evidence="13 14" key="1">
    <citation type="submission" date="2017-02" db="EMBL/GenBank/DDBJ databases">
        <title>Draft genome of Saccharomonospora sp. 154.</title>
        <authorList>
            <person name="Alonso-Carmona G.S."/>
            <person name="De La Haba R."/>
            <person name="Vera-Gargallo B."/>
            <person name="Sandoval-Trujillo A.H."/>
            <person name="Ramirez-Duran N."/>
            <person name="Ventosa A."/>
        </authorList>
    </citation>
    <scope>NUCLEOTIDE SEQUENCE [LARGE SCALE GENOMIC DNA]</scope>
    <source>
        <strain evidence="13 14">LRS4.154</strain>
    </source>
</reference>
<evidence type="ECO:0000256" key="4">
    <source>
        <dbReference type="ARBA" id="ARBA00022801"/>
    </source>
</evidence>
<comment type="similarity">
    <text evidence="1">Belongs to the peptidase S1 family.</text>
</comment>
<dbReference type="InterPro" id="IPR001254">
    <property type="entry name" value="Trypsin_dom"/>
</dbReference>
<dbReference type="InterPro" id="IPR043504">
    <property type="entry name" value="Peptidase_S1_PA_chymotrypsin"/>
</dbReference>
<evidence type="ECO:0000256" key="3">
    <source>
        <dbReference type="ARBA" id="ARBA00022729"/>
    </source>
</evidence>
<dbReference type="EMBL" id="MWIH01000002">
    <property type="protein sequence ID" value="OQO94707.1"/>
    <property type="molecule type" value="Genomic_DNA"/>
</dbReference>
<evidence type="ECO:0000256" key="2">
    <source>
        <dbReference type="ARBA" id="ARBA00022670"/>
    </source>
</evidence>
<evidence type="ECO:0000256" key="6">
    <source>
        <dbReference type="ARBA" id="ARBA00023145"/>
    </source>
</evidence>
<feature type="chain" id="PRO_5012347925" evidence="10">
    <location>
        <begin position="32"/>
        <end position="380"/>
    </location>
</feature>
<name>A0A1V9AC52_SACPI</name>
<dbReference type="Pfam" id="PF02983">
    <property type="entry name" value="Pro_Al_protease"/>
    <property type="match status" value="1"/>
</dbReference>
<dbReference type="InterPro" id="IPR009003">
    <property type="entry name" value="Peptidase_S1_PA"/>
</dbReference>
<keyword evidence="4" id="KW-0378">Hydrolase</keyword>
<dbReference type="GO" id="GO:0006508">
    <property type="term" value="P:proteolysis"/>
    <property type="evidence" value="ECO:0007669"/>
    <property type="project" value="UniProtKB-KW"/>
</dbReference>
<dbReference type="PRINTS" id="PR00861">
    <property type="entry name" value="ALYTICPTASE"/>
</dbReference>
<feature type="active site" description="Charge relay system" evidence="8">
    <location>
        <position position="229"/>
    </location>
</feature>
<dbReference type="RefSeq" id="WP_081190152.1">
    <property type="nucleotide sequence ID" value="NZ_MWIH01000002.1"/>
</dbReference>
<feature type="active site" description="Charge relay system" evidence="8">
    <location>
        <position position="334"/>
    </location>
</feature>
<keyword evidence="2 13" id="KW-0645">Protease</keyword>
<dbReference type="InterPro" id="IPR037295">
    <property type="entry name" value="Alpha-lytic_protease_prodomain"/>
</dbReference>
<evidence type="ECO:0000313" key="13">
    <source>
        <dbReference type="EMBL" id="OQO94707.1"/>
    </source>
</evidence>
<feature type="domain" description="Peptidase S1A alpha-lytic prodomain" evidence="12">
    <location>
        <begin position="125"/>
        <end position="182"/>
    </location>
</feature>
<dbReference type="SUPFAM" id="SSF54806">
    <property type="entry name" value="Alpha-lytic protease prodomain"/>
    <property type="match status" value="1"/>
</dbReference>
<sequence>MSSKRRVTVRMTAAAVLAAGTAVAFSLPATADTTAPQATPAAEADPMLQAMQRDLGLTAAQAEQRLHAETEAREVERSLRGQLRDIFGGSYFDTAQNTLVVGVTDAAALDEVRGTGAKAVLVDQSATELNAAAERLDDAESRAPESVTGWYVDTRDNAVVVTTAPGTAEAASDFAASADVDGDTVEIVESGEQPEVLMDVVGGNAYYMGGGGRCSVGFAVQGGFVTAGHCGTAGTSTSQPTGTFEGSSFPGDDYAFVATGSGDTLRPWVNLYDGNARVVSGSSEAAVGASICRSGSTTGWHCGTVEAKNQTVRYAEGTVTGLTRTNVCAEPGDSGGSFISGNQAQGMTSGGSGNCSTGGTTYFQPVNEALSAYGLSLITG</sequence>
<evidence type="ECO:0000256" key="1">
    <source>
        <dbReference type="ARBA" id="ARBA00007664"/>
    </source>
</evidence>
<feature type="disulfide bond" evidence="9">
    <location>
        <begin position="214"/>
        <end position="230"/>
    </location>
</feature>
<evidence type="ECO:0000256" key="9">
    <source>
        <dbReference type="PIRSR" id="PIRSR001134-2"/>
    </source>
</evidence>
<dbReference type="InterPro" id="IPR001316">
    <property type="entry name" value="Pept_S1A_streptogrisin"/>
</dbReference>
<dbReference type="AlphaFoldDB" id="A0A1V9AC52"/>
<feature type="signal peptide" evidence="10">
    <location>
        <begin position="1"/>
        <end position="31"/>
    </location>
</feature>
<dbReference type="InterPro" id="IPR035070">
    <property type="entry name" value="Streptogrisin_prodomain"/>
</dbReference>
<dbReference type="PROSITE" id="PS51318">
    <property type="entry name" value="TAT"/>
    <property type="match status" value="1"/>
</dbReference>
<dbReference type="GO" id="GO:0004252">
    <property type="term" value="F:serine-type endopeptidase activity"/>
    <property type="evidence" value="ECO:0007669"/>
    <property type="project" value="InterPro"/>
</dbReference>
<feature type="active site" description="Charge relay system" evidence="8">
    <location>
        <position position="253"/>
    </location>
</feature>
<dbReference type="Gene3D" id="2.40.10.10">
    <property type="entry name" value="Trypsin-like serine proteases"/>
    <property type="match status" value="2"/>
</dbReference>